<keyword evidence="2" id="KW-0255">Endonuclease</keyword>
<name>A0A496PMT6_9MICC</name>
<dbReference type="RefSeq" id="WP_121484039.1">
    <property type="nucleotide sequence ID" value="NZ_QQXL01000001.1"/>
</dbReference>
<dbReference type="EMBL" id="QQXL01000001">
    <property type="protein sequence ID" value="RKW71776.1"/>
    <property type="molecule type" value="Genomic_DNA"/>
</dbReference>
<organism evidence="2 3">
    <name type="scientific">Galactobacter caseinivorans</name>
    <dbReference type="NCBI Taxonomy" id="2676123"/>
    <lineage>
        <taxon>Bacteria</taxon>
        <taxon>Bacillati</taxon>
        <taxon>Actinomycetota</taxon>
        <taxon>Actinomycetes</taxon>
        <taxon>Micrococcales</taxon>
        <taxon>Micrococcaceae</taxon>
        <taxon>Galactobacter</taxon>
    </lineage>
</organism>
<dbReference type="Proteomes" id="UP000273119">
    <property type="component" value="Unassembled WGS sequence"/>
</dbReference>
<keyword evidence="3" id="KW-1185">Reference proteome</keyword>
<protein>
    <submittedName>
        <fullName evidence="2">HNH endonuclease</fullName>
    </submittedName>
</protein>
<comment type="caution">
    <text evidence="2">The sequence shown here is derived from an EMBL/GenBank/DDBJ whole genome shotgun (WGS) entry which is preliminary data.</text>
</comment>
<dbReference type="Gene3D" id="3.90.75.10">
    <property type="entry name" value="Homing Intron 3 (I-ppo) Encoded Endonuclease, Chain A"/>
    <property type="match status" value="1"/>
</dbReference>
<sequence>MADRPCKIDACAKPAYTQGLCRMHHTRIKRHGSPHTVLPKAVPRSDEEILRRNVPDRPLDQCWIWQGFRDRQGYGKVSHRGHPSRAHRVVYEYLVGEIPAGKVLRHSCDNPPCVNPSHLQPGTDAENVGDMVRRGRSARGSKHRAAKLTEAQVSEIRARFAEGGCTSAQLANEYGLTQTPMSQLLRGITWRHVPMAKVQPK</sequence>
<keyword evidence="2" id="KW-0378">Hydrolase</keyword>
<dbReference type="Pfam" id="PF13392">
    <property type="entry name" value="HNH_3"/>
    <property type="match status" value="1"/>
</dbReference>
<feature type="domain" description="HNH nuclease" evidence="1">
    <location>
        <begin position="85"/>
        <end position="127"/>
    </location>
</feature>
<keyword evidence="2" id="KW-0540">Nuclease</keyword>
<gene>
    <name evidence="2" type="ORF">DWQ67_02810</name>
</gene>
<accession>A0A496PMT6</accession>
<evidence type="ECO:0000313" key="2">
    <source>
        <dbReference type="EMBL" id="RKW71776.1"/>
    </source>
</evidence>
<proteinExistence type="predicted"/>
<dbReference type="GO" id="GO:0004519">
    <property type="term" value="F:endonuclease activity"/>
    <property type="evidence" value="ECO:0007669"/>
    <property type="project" value="UniProtKB-KW"/>
</dbReference>
<dbReference type="SUPFAM" id="SSF54060">
    <property type="entry name" value="His-Me finger endonucleases"/>
    <property type="match status" value="1"/>
</dbReference>
<dbReference type="InterPro" id="IPR044930">
    <property type="entry name" value="Homing_endonuclease_His-Me"/>
</dbReference>
<dbReference type="AlphaFoldDB" id="A0A496PMT6"/>
<dbReference type="InterPro" id="IPR003615">
    <property type="entry name" value="HNH_nuc"/>
</dbReference>
<reference evidence="2 3" key="1">
    <citation type="submission" date="2018-07" db="EMBL/GenBank/DDBJ databases">
        <title>Arthrobacter sp. nov., isolated from raw cow's milk with high bacterial count.</title>
        <authorList>
            <person name="Hahne J."/>
            <person name="Isele D."/>
            <person name="Lipski A."/>
        </authorList>
    </citation>
    <scope>NUCLEOTIDE SEQUENCE [LARGE SCALE GENOMIC DNA]</scope>
    <source>
        <strain evidence="2 3">JZ R-183</strain>
    </source>
</reference>
<evidence type="ECO:0000313" key="3">
    <source>
        <dbReference type="Proteomes" id="UP000273119"/>
    </source>
</evidence>
<dbReference type="InterPro" id="IPR044925">
    <property type="entry name" value="His-Me_finger_sf"/>
</dbReference>
<evidence type="ECO:0000259" key="1">
    <source>
        <dbReference type="Pfam" id="PF13392"/>
    </source>
</evidence>